<dbReference type="EMBL" id="CP001700">
    <property type="protein sequence ID" value="ACU71355.1"/>
    <property type="molecule type" value="Genomic_DNA"/>
</dbReference>
<reference evidence="2 3" key="1">
    <citation type="journal article" date="2009" name="Stand. Genomic Sci.">
        <title>Complete genome sequence of Catenulispora acidiphila type strain (ID 139908).</title>
        <authorList>
            <person name="Copeland A."/>
            <person name="Lapidus A."/>
            <person name="Glavina Del Rio T."/>
            <person name="Nolan M."/>
            <person name="Lucas S."/>
            <person name="Chen F."/>
            <person name="Tice H."/>
            <person name="Cheng J.F."/>
            <person name="Bruce D."/>
            <person name="Goodwin L."/>
            <person name="Pitluck S."/>
            <person name="Mikhailova N."/>
            <person name="Pati A."/>
            <person name="Ivanova N."/>
            <person name="Mavromatis K."/>
            <person name="Chen A."/>
            <person name="Palaniappan K."/>
            <person name="Chain P."/>
            <person name="Land M."/>
            <person name="Hauser L."/>
            <person name="Chang Y.J."/>
            <person name="Jeffries C.D."/>
            <person name="Chertkov O."/>
            <person name="Brettin T."/>
            <person name="Detter J.C."/>
            <person name="Han C."/>
            <person name="Ali Z."/>
            <person name="Tindall B.J."/>
            <person name="Goker M."/>
            <person name="Bristow J."/>
            <person name="Eisen J.A."/>
            <person name="Markowitz V."/>
            <person name="Hugenholtz P."/>
            <person name="Kyrpides N.C."/>
            <person name="Klenk H.P."/>
        </authorList>
    </citation>
    <scope>NUCLEOTIDE SEQUENCE [LARGE SCALE GENOMIC DNA]</scope>
    <source>
        <strain evidence="3">DSM 44928 / JCM 14897 / NBRC 102108 / NRRL B-24433 / ID139908</strain>
    </source>
</reference>
<accession>C7PVW3</accession>
<feature type="region of interest" description="Disordered" evidence="1">
    <location>
        <begin position="1"/>
        <end position="33"/>
    </location>
</feature>
<gene>
    <name evidence="2" type="ordered locus">Caci_2437</name>
</gene>
<dbReference type="InParanoid" id="C7PVW3"/>
<organism evidence="2 3">
    <name type="scientific">Catenulispora acidiphila (strain DSM 44928 / JCM 14897 / NBRC 102108 / NRRL B-24433 / ID139908)</name>
    <dbReference type="NCBI Taxonomy" id="479433"/>
    <lineage>
        <taxon>Bacteria</taxon>
        <taxon>Bacillati</taxon>
        <taxon>Actinomycetota</taxon>
        <taxon>Actinomycetes</taxon>
        <taxon>Catenulisporales</taxon>
        <taxon>Catenulisporaceae</taxon>
        <taxon>Catenulispora</taxon>
    </lineage>
</organism>
<evidence type="ECO:0000313" key="2">
    <source>
        <dbReference type="EMBL" id="ACU71355.1"/>
    </source>
</evidence>
<dbReference type="AlphaFoldDB" id="C7PVW3"/>
<dbReference type="HOGENOM" id="CLU_171885_0_0_11"/>
<evidence type="ECO:0000256" key="1">
    <source>
        <dbReference type="SAM" id="MobiDB-lite"/>
    </source>
</evidence>
<name>C7PVW3_CATAD</name>
<dbReference type="STRING" id="479433.Caci_2437"/>
<dbReference type="Proteomes" id="UP000000851">
    <property type="component" value="Chromosome"/>
</dbReference>
<proteinExistence type="predicted"/>
<evidence type="ECO:0000313" key="3">
    <source>
        <dbReference type="Proteomes" id="UP000000851"/>
    </source>
</evidence>
<sequence length="108" mass="11114">MAAIGIESVALRSPGASRPASPQVPQPPESAPAADFRVRCPDCGPQYVAVSDLRFVETGDGAEANRYLFTCPACGARVRRPAGPELAAILKSAGVATLALRRGPGQAL</sequence>
<keyword evidence="3" id="KW-1185">Reference proteome</keyword>
<dbReference type="KEGG" id="cai:Caci_2437"/>
<dbReference type="OrthoDB" id="5188825at2"/>
<protein>
    <submittedName>
        <fullName evidence="2">Uncharacterized protein</fullName>
    </submittedName>
</protein>